<reference evidence="5 6" key="1">
    <citation type="journal article" date="2020" name="Front. Microbiol.">
        <title>Single-cell genomics of novel Actinobacteria with the Wood-Ljungdahl pathway discovered in a serpentinizing system.</title>
        <authorList>
            <person name="Merino N."/>
            <person name="Kawai M."/>
            <person name="Boyd E.S."/>
            <person name="Colman D.R."/>
            <person name="McGlynn S.E."/>
            <person name="Nealson K.H."/>
            <person name="Kurokawa K."/>
            <person name="Hongoh Y."/>
        </authorList>
    </citation>
    <scope>NUCLEOTIDE SEQUENCE [LARGE SCALE GENOMIC DNA]</scope>
    <source>
        <strain evidence="5 6">S42</strain>
    </source>
</reference>
<dbReference type="InterPro" id="IPR036388">
    <property type="entry name" value="WH-like_DNA-bd_sf"/>
</dbReference>
<evidence type="ECO:0000259" key="4">
    <source>
        <dbReference type="PROSITE" id="PS50987"/>
    </source>
</evidence>
<dbReference type="EMBL" id="BLSA01000825">
    <property type="protein sequence ID" value="GFP33939.1"/>
    <property type="molecule type" value="Genomic_DNA"/>
</dbReference>
<dbReference type="InterPro" id="IPR011991">
    <property type="entry name" value="ArsR-like_HTH"/>
</dbReference>
<dbReference type="PANTHER" id="PTHR33154:SF28">
    <property type="entry name" value="HTH-TYPE TRANSCRIPTIONAL REGULATOR YGAV-RELATED"/>
    <property type="match status" value="1"/>
</dbReference>
<sequence>MVEEEIYSYHAEMCKVFSHPKRLELINVLRDREVSAGELCQILKMSPSNLSQHLAMMRDRRILVSRKEGNVVIYWVTNHRLLRAIDRLR</sequence>
<dbReference type="Gene3D" id="1.10.10.10">
    <property type="entry name" value="Winged helix-like DNA-binding domain superfamily/Winged helix DNA-binding domain"/>
    <property type="match status" value="1"/>
</dbReference>
<dbReference type="Proteomes" id="UP000568877">
    <property type="component" value="Unassembled WGS sequence"/>
</dbReference>
<dbReference type="PROSITE" id="PS50987">
    <property type="entry name" value="HTH_ARSR_2"/>
    <property type="match status" value="1"/>
</dbReference>
<dbReference type="InterPro" id="IPR051081">
    <property type="entry name" value="HTH_MetalResp_TranReg"/>
</dbReference>
<dbReference type="PRINTS" id="PR00778">
    <property type="entry name" value="HTHARSR"/>
</dbReference>
<dbReference type="InterPro" id="IPR001845">
    <property type="entry name" value="HTH_ArsR_DNA-bd_dom"/>
</dbReference>
<dbReference type="GO" id="GO:0003700">
    <property type="term" value="F:DNA-binding transcription factor activity"/>
    <property type="evidence" value="ECO:0007669"/>
    <property type="project" value="InterPro"/>
</dbReference>
<keyword evidence="2" id="KW-0238">DNA-binding</keyword>
<evidence type="ECO:0000256" key="2">
    <source>
        <dbReference type="ARBA" id="ARBA00023125"/>
    </source>
</evidence>
<dbReference type="CDD" id="cd00090">
    <property type="entry name" value="HTH_ARSR"/>
    <property type="match status" value="1"/>
</dbReference>
<organism evidence="5 6">
    <name type="scientific">Candidatus Hakubella thermalkaliphila</name>
    <dbReference type="NCBI Taxonomy" id="2754717"/>
    <lineage>
        <taxon>Bacteria</taxon>
        <taxon>Bacillati</taxon>
        <taxon>Actinomycetota</taxon>
        <taxon>Actinomycetota incertae sedis</taxon>
        <taxon>Candidatus Hakubellales</taxon>
        <taxon>Candidatus Hakubellaceae</taxon>
        <taxon>Candidatus Hakubella</taxon>
    </lineage>
</organism>
<protein>
    <recommendedName>
        <fullName evidence="4">HTH arsR-type domain-containing protein</fullName>
    </recommendedName>
</protein>
<name>A0A6V8PN10_9ACTN</name>
<keyword evidence="1" id="KW-0805">Transcription regulation</keyword>
<dbReference type="GO" id="GO:0003677">
    <property type="term" value="F:DNA binding"/>
    <property type="evidence" value="ECO:0007669"/>
    <property type="project" value="UniProtKB-KW"/>
</dbReference>
<dbReference type="Pfam" id="PF01022">
    <property type="entry name" value="HTH_5"/>
    <property type="match status" value="1"/>
</dbReference>
<gene>
    <name evidence="5" type="ORF">HKBW3S42_02278</name>
</gene>
<dbReference type="InterPro" id="IPR036390">
    <property type="entry name" value="WH_DNA-bd_sf"/>
</dbReference>
<dbReference type="AlphaFoldDB" id="A0A6V8PN10"/>
<dbReference type="PANTHER" id="PTHR33154">
    <property type="entry name" value="TRANSCRIPTIONAL REGULATOR, ARSR FAMILY"/>
    <property type="match status" value="1"/>
</dbReference>
<dbReference type="NCBIfam" id="NF033788">
    <property type="entry name" value="HTH_metalloreg"/>
    <property type="match status" value="1"/>
</dbReference>
<keyword evidence="3" id="KW-0804">Transcription</keyword>
<dbReference type="SUPFAM" id="SSF46785">
    <property type="entry name" value="Winged helix' DNA-binding domain"/>
    <property type="match status" value="1"/>
</dbReference>
<evidence type="ECO:0000256" key="1">
    <source>
        <dbReference type="ARBA" id="ARBA00023015"/>
    </source>
</evidence>
<feature type="domain" description="HTH arsR-type" evidence="4">
    <location>
        <begin position="2"/>
        <end position="89"/>
    </location>
</feature>
<proteinExistence type="predicted"/>
<evidence type="ECO:0000256" key="3">
    <source>
        <dbReference type="ARBA" id="ARBA00023163"/>
    </source>
</evidence>
<dbReference type="SMART" id="SM00418">
    <property type="entry name" value="HTH_ARSR"/>
    <property type="match status" value="1"/>
</dbReference>
<evidence type="ECO:0000313" key="6">
    <source>
        <dbReference type="Proteomes" id="UP000568877"/>
    </source>
</evidence>
<evidence type="ECO:0000313" key="5">
    <source>
        <dbReference type="EMBL" id="GFP33939.1"/>
    </source>
</evidence>
<accession>A0A6V8PN10</accession>
<comment type="caution">
    <text evidence="5">The sequence shown here is derived from an EMBL/GenBank/DDBJ whole genome shotgun (WGS) entry which is preliminary data.</text>
</comment>